<proteinExistence type="predicted"/>
<keyword evidence="2" id="KW-1185">Reference proteome</keyword>
<name>A0A1C4X9Y0_9ACTN</name>
<dbReference type="EMBL" id="LT607409">
    <property type="protein sequence ID" value="SCF05175.1"/>
    <property type="molecule type" value="Genomic_DNA"/>
</dbReference>
<reference evidence="2" key="1">
    <citation type="submission" date="2016-06" db="EMBL/GenBank/DDBJ databases">
        <authorList>
            <person name="Varghese N."/>
            <person name="Submissions Spin"/>
        </authorList>
    </citation>
    <scope>NUCLEOTIDE SEQUENCE [LARGE SCALE GENOMIC DNA]</scope>
    <source>
        <strain evidence="2">DSM 45160</strain>
    </source>
</reference>
<accession>A0A1C4X9Y0</accession>
<evidence type="ECO:0000313" key="1">
    <source>
        <dbReference type="EMBL" id="SCF05175.1"/>
    </source>
</evidence>
<sequence length="122" mass="12770">MSLIQMSVRVGCSELDADGVKDLTAGLRREVLTTDVAGAEWATAGDAPAGAKSGIAVAAGALAVTLAPIVVESLMGVIASWLSRQPADVEIEIDGRRFKGRVSKAQRDELVAAYLNRMNSRS</sequence>
<organism evidence="1 2">
    <name type="scientific">Micromonospora chokoriensis</name>
    <dbReference type="NCBI Taxonomy" id="356851"/>
    <lineage>
        <taxon>Bacteria</taxon>
        <taxon>Bacillati</taxon>
        <taxon>Actinomycetota</taxon>
        <taxon>Actinomycetes</taxon>
        <taxon>Micromonosporales</taxon>
        <taxon>Micromonosporaceae</taxon>
        <taxon>Micromonospora</taxon>
    </lineage>
</organism>
<dbReference type="AlphaFoldDB" id="A0A1C4X9Y0"/>
<dbReference type="Proteomes" id="UP000198224">
    <property type="component" value="Chromosome I"/>
</dbReference>
<evidence type="ECO:0000313" key="2">
    <source>
        <dbReference type="Proteomes" id="UP000198224"/>
    </source>
</evidence>
<protein>
    <submittedName>
        <fullName evidence="1">Uncharacterized protein</fullName>
    </submittedName>
</protein>
<dbReference type="RefSeq" id="WP_088988725.1">
    <property type="nucleotide sequence ID" value="NZ_LT607409.1"/>
</dbReference>
<gene>
    <name evidence="1" type="ORF">GA0070612_3341</name>
</gene>